<evidence type="ECO:0000256" key="5">
    <source>
        <dbReference type="ARBA" id="ARBA00022989"/>
    </source>
</evidence>
<feature type="transmembrane region" description="Helical" evidence="7">
    <location>
        <begin position="42"/>
        <end position="68"/>
    </location>
</feature>
<organism evidence="10 11">
    <name type="scientific">Hallella bergensis DSM 17361</name>
    <dbReference type="NCBI Taxonomy" id="585502"/>
    <lineage>
        <taxon>Bacteria</taxon>
        <taxon>Pseudomonadati</taxon>
        <taxon>Bacteroidota</taxon>
        <taxon>Bacteroidia</taxon>
        <taxon>Bacteroidales</taxon>
        <taxon>Prevotellaceae</taxon>
        <taxon>Hallella</taxon>
    </lineage>
</organism>
<keyword evidence="5 7" id="KW-1133">Transmembrane helix</keyword>
<dbReference type="Pfam" id="PF02687">
    <property type="entry name" value="FtsX"/>
    <property type="match status" value="1"/>
</dbReference>
<keyword evidence="3" id="KW-1003">Cell membrane</keyword>
<dbReference type="HOGENOM" id="CLU_000604_8_1_10"/>
<dbReference type="InterPro" id="IPR003838">
    <property type="entry name" value="ABC3_permease_C"/>
</dbReference>
<protein>
    <submittedName>
        <fullName evidence="10">Efflux ABC transporter, permease protein</fullName>
    </submittedName>
</protein>
<keyword evidence="6 7" id="KW-0472">Membrane</keyword>
<gene>
    <name evidence="10" type="ORF">HMPREF0645_0404</name>
</gene>
<evidence type="ECO:0000313" key="10">
    <source>
        <dbReference type="EMBL" id="EFA45177.1"/>
    </source>
</evidence>
<feature type="domain" description="ABC3 transporter permease C-terminal" evidence="8">
    <location>
        <begin position="303"/>
        <end position="427"/>
    </location>
</feature>
<evidence type="ECO:0000256" key="7">
    <source>
        <dbReference type="SAM" id="Phobius"/>
    </source>
</evidence>
<reference evidence="10 11" key="1">
    <citation type="submission" date="2009-10" db="EMBL/GenBank/DDBJ databases">
        <authorList>
            <person name="Qin X."/>
            <person name="Bachman B."/>
            <person name="Battles P."/>
            <person name="Bell A."/>
            <person name="Bess C."/>
            <person name="Bickham C."/>
            <person name="Chaboub L."/>
            <person name="Chen D."/>
            <person name="Coyle M."/>
            <person name="Deiros D.R."/>
            <person name="Dinh H."/>
            <person name="Forbes L."/>
            <person name="Fowler G."/>
            <person name="Francisco L."/>
            <person name="Fu Q."/>
            <person name="Gubbala S."/>
            <person name="Hale W."/>
            <person name="Han Y."/>
            <person name="Hemphill L."/>
            <person name="Highlander S.K."/>
            <person name="Hirani K."/>
            <person name="Hogues M."/>
            <person name="Jackson L."/>
            <person name="Jakkamsetti A."/>
            <person name="Javaid M."/>
            <person name="Jiang H."/>
            <person name="Korchina V."/>
            <person name="Kovar C."/>
            <person name="Lara F."/>
            <person name="Lee S."/>
            <person name="Mata R."/>
            <person name="Mathew T."/>
            <person name="Moen C."/>
            <person name="Morales K."/>
            <person name="Munidasa M."/>
            <person name="Nazareth L."/>
            <person name="Ngo R."/>
            <person name="Nguyen L."/>
            <person name="Okwuonu G."/>
            <person name="Ongeri F."/>
            <person name="Patil S."/>
            <person name="Petrosino J."/>
            <person name="Pham C."/>
            <person name="Pham P."/>
            <person name="Pu L.-L."/>
            <person name="Puazo M."/>
            <person name="Raj R."/>
            <person name="Reid J."/>
            <person name="Rouhana J."/>
            <person name="Saada N."/>
            <person name="Shang Y."/>
            <person name="Simmons D."/>
            <person name="Thornton R."/>
            <person name="Warren J."/>
            <person name="Weissenberger G."/>
            <person name="Zhang J."/>
            <person name="Zhang L."/>
            <person name="Zhou C."/>
            <person name="Zhu D."/>
            <person name="Muzny D."/>
            <person name="Worley K."/>
            <person name="Gibbs R."/>
        </authorList>
    </citation>
    <scope>NUCLEOTIDE SEQUENCE [LARGE SCALE GENOMIC DNA]</scope>
    <source>
        <strain evidence="10 11">DSM 17361</strain>
    </source>
</reference>
<keyword evidence="11" id="KW-1185">Reference proteome</keyword>
<dbReference type="Pfam" id="PF12704">
    <property type="entry name" value="MacB_PCD"/>
    <property type="match status" value="1"/>
</dbReference>
<proteinExistence type="inferred from homology"/>
<dbReference type="InterPro" id="IPR051447">
    <property type="entry name" value="Lipoprotein-release_system"/>
</dbReference>
<feature type="domain" description="MacB-like periplasmic core" evidence="9">
    <location>
        <begin position="47"/>
        <end position="156"/>
    </location>
</feature>
<dbReference type="GO" id="GO:0098797">
    <property type="term" value="C:plasma membrane protein complex"/>
    <property type="evidence" value="ECO:0007669"/>
    <property type="project" value="TreeGrafter"/>
</dbReference>
<keyword evidence="4 7" id="KW-0812">Transmembrane</keyword>
<evidence type="ECO:0000259" key="8">
    <source>
        <dbReference type="Pfam" id="PF02687"/>
    </source>
</evidence>
<dbReference type="PANTHER" id="PTHR30489:SF0">
    <property type="entry name" value="LIPOPROTEIN-RELEASING SYSTEM TRANSMEMBRANE PROTEIN LOLE"/>
    <property type="match status" value="1"/>
</dbReference>
<comment type="similarity">
    <text evidence="2">Belongs to the ABC-4 integral membrane protein family. LolC/E subfamily.</text>
</comment>
<dbReference type="EMBL" id="ACKS01000020">
    <property type="protein sequence ID" value="EFA45177.1"/>
    <property type="molecule type" value="Genomic_DNA"/>
</dbReference>
<dbReference type="OrthoDB" id="1522724at2"/>
<sequence>MEKKPSGNRPGAASYKKNGLGVNSFPFFVARRYLFSKKKTHAINVISLISVIGVAVATMALVIVMSVFNGFHDLVASFFTNFDPQIKVMPVMGKTVPADDPILTEIRQLPQVDVATETVEDIALAVYNDNQAVVKVKGVDDNFDQLTHITEILYGEGEFKLHTANLQFGTPGIRLAQELGTGTQWRDYMKLYAPRREGQLDLSNPEDGFVADSLISSGVVFSVNQGKYDKNLIITSLGFAQNLLGQPGMVSALELRLKPGSDFDNVKSKMQKIAGDKYKVLDRFEQQADTFKIMQIEKFMAYIFLTFILVVACFNIVGSLSMLIIDKKDDVNTLRNLGATDKQITQIFLFEGRIISVIGAVAGILLGLLLCWLQQQYGFVKMGNADGTFVVNAYPVSVHYTDVLLIFFTVIIAGWLAVWYPVKTFTKNHLNAHVPQGTDSNNKAE</sequence>
<evidence type="ECO:0000256" key="3">
    <source>
        <dbReference type="ARBA" id="ARBA00022475"/>
    </source>
</evidence>
<comment type="subcellular location">
    <subcellularLocation>
        <location evidence="1">Cell membrane</location>
        <topology evidence="1">Multi-pass membrane protein</topology>
    </subcellularLocation>
</comment>
<name>D1PTW9_9BACT</name>
<evidence type="ECO:0000256" key="6">
    <source>
        <dbReference type="ARBA" id="ARBA00023136"/>
    </source>
</evidence>
<dbReference type="Proteomes" id="UP000003160">
    <property type="component" value="Unassembled WGS sequence"/>
</dbReference>
<dbReference type="RefSeq" id="WP_007174753.1">
    <property type="nucleotide sequence ID" value="NZ_GG704782.1"/>
</dbReference>
<dbReference type="AlphaFoldDB" id="D1PTW9"/>
<evidence type="ECO:0000256" key="2">
    <source>
        <dbReference type="ARBA" id="ARBA00005236"/>
    </source>
</evidence>
<comment type="caution">
    <text evidence="10">The sequence shown here is derived from an EMBL/GenBank/DDBJ whole genome shotgun (WGS) entry which is preliminary data.</text>
</comment>
<feature type="transmembrane region" description="Helical" evidence="7">
    <location>
        <begin position="299"/>
        <end position="325"/>
    </location>
</feature>
<dbReference type="eggNOG" id="COG4591">
    <property type="taxonomic scope" value="Bacteria"/>
</dbReference>
<evidence type="ECO:0000256" key="1">
    <source>
        <dbReference type="ARBA" id="ARBA00004651"/>
    </source>
</evidence>
<feature type="transmembrane region" description="Helical" evidence="7">
    <location>
        <begin position="354"/>
        <end position="375"/>
    </location>
</feature>
<evidence type="ECO:0000256" key="4">
    <source>
        <dbReference type="ARBA" id="ARBA00022692"/>
    </source>
</evidence>
<feature type="transmembrane region" description="Helical" evidence="7">
    <location>
        <begin position="403"/>
        <end position="422"/>
    </location>
</feature>
<evidence type="ECO:0000313" key="11">
    <source>
        <dbReference type="Proteomes" id="UP000003160"/>
    </source>
</evidence>
<dbReference type="PANTHER" id="PTHR30489">
    <property type="entry name" value="LIPOPROTEIN-RELEASING SYSTEM TRANSMEMBRANE PROTEIN LOLE"/>
    <property type="match status" value="1"/>
</dbReference>
<evidence type="ECO:0000259" key="9">
    <source>
        <dbReference type="Pfam" id="PF12704"/>
    </source>
</evidence>
<dbReference type="InterPro" id="IPR025857">
    <property type="entry name" value="MacB_PCD"/>
</dbReference>
<accession>D1PTW9</accession>
<dbReference type="GO" id="GO:0044874">
    <property type="term" value="P:lipoprotein localization to outer membrane"/>
    <property type="evidence" value="ECO:0007669"/>
    <property type="project" value="TreeGrafter"/>
</dbReference>